<feature type="compositionally biased region" description="Polar residues" evidence="2">
    <location>
        <begin position="758"/>
        <end position="772"/>
    </location>
</feature>
<evidence type="ECO:0000259" key="3">
    <source>
        <dbReference type="PROSITE" id="PS50086"/>
    </source>
</evidence>
<reference evidence="4 5" key="1">
    <citation type="submission" date="2024-01" db="EMBL/GenBank/DDBJ databases">
        <title>A draft genome for the cacao thread blight pathogen Marasmiellus scandens.</title>
        <authorList>
            <person name="Baruah I.K."/>
            <person name="Leung J."/>
            <person name="Bukari Y."/>
            <person name="Amoako-Attah I."/>
            <person name="Meinhardt L.W."/>
            <person name="Bailey B.A."/>
            <person name="Cohen S.P."/>
        </authorList>
    </citation>
    <scope>NUCLEOTIDE SEQUENCE [LARGE SCALE GENOMIC DNA]</scope>
    <source>
        <strain evidence="4 5">GH-19</strain>
    </source>
</reference>
<feature type="region of interest" description="Disordered" evidence="2">
    <location>
        <begin position="614"/>
        <end position="793"/>
    </location>
</feature>
<protein>
    <recommendedName>
        <fullName evidence="3">Rab-GAP TBC domain-containing protein</fullName>
    </recommendedName>
</protein>
<feature type="region of interest" description="Disordered" evidence="2">
    <location>
        <begin position="430"/>
        <end position="476"/>
    </location>
</feature>
<dbReference type="PANTHER" id="PTHR22957">
    <property type="entry name" value="TBC1 DOMAIN FAMILY MEMBER GTPASE-ACTIVATING PROTEIN"/>
    <property type="match status" value="1"/>
</dbReference>
<accession>A0ABR1JUH9</accession>
<dbReference type="PANTHER" id="PTHR22957:SF337">
    <property type="entry name" value="TBC1 DOMAIN FAMILY MEMBER 5"/>
    <property type="match status" value="1"/>
</dbReference>
<organism evidence="4 5">
    <name type="scientific">Marasmiellus scandens</name>
    <dbReference type="NCBI Taxonomy" id="2682957"/>
    <lineage>
        <taxon>Eukaryota</taxon>
        <taxon>Fungi</taxon>
        <taxon>Dikarya</taxon>
        <taxon>Basidiomycota</taxon>
        <taxon>Agaricomycotina</taxon>
        <taxon>Agaricomycetes</taxon>
        <taxon>Agaricomycetidae</taxon>
        <taxon>Agaricales</taxon>
        <taxon>Marasmiineae</taxon>
        <taxon>Omphalotaceae</taxon>
        <taxon>Marasmiellus</taxon>
    </lineage>
</organism>
<evidence type="ECO:0000256" key="1">
    <source>
        <dbReference type="ARBA" id="ARBA00022468"/>
    </source>
</evidence>
<keyword evidence="5" id="KW-1185">Reference proteome</keyword>
<feature type="region of interest" description="Disordered" evidence="2">
    <location>
        <begin position="101"/>
        <end position="127"/>
    </location>
</feature>
<evidence type="ECO:0000313" key="5">
    <source>
        <dbReference type="Proteomes" id="UP001498398"/>
    </source>
</evidence>
<comment type="caution">
    <text evidence="4">The sequence shown here is derived from an EMBL/GenBank/DDBJ whole genome shotgun (WGS) entry which is preliminary data.</text>
</comment>
<dbReference type="EMBL" id="JBANRG010000004">
    <property type="protein sequence ID" value="KAK7466978.1"/>
    <property type="molecule type" value="Genomic_DNA"/>
</dbReference>
<dbReference type="Proteomes" id="UP001498398">
    <property type="component" value="Unassembled WGS sequence"/>
</dbReference>
<evidence type="ECO:0000256" key="2">
    <source>
        <dbReference type="SAM" id="MobiDB-lite"/>
    </source>
</evidence>
<feature type="compositionally biased region" description="Basic and acidic residues" evidence="2">
    <location>
        <begin position="110"/>
        <end position="121"/>
    </location>
</feature>
<dbReference type="PROSITE" id="PS50086">
    <property type="entry name" value="TBC_RABGAP"/>
    <property type="match status" value="1"/>
</dbReference>
<dbReference type="Gene3D" id="1.10.8.270">
    <property type="entry name" value="putative rabgap domain of human tbc1 domain family member 14 like domains"/>
    <property type="match status" value="1"/>
</dbReference>
<feature type="compositionally biased region" description="Low complexity" evidence="2">
    <location>
        <begin position="466"/>
        <end position="476"/>
    </location>
</feature>
<dbReference type="Pfam" id="PF00566">
    <property type="entry name" value="RabGAP-TBC"/>
    <property type="match status" value="2"/>
</dbReference>
<feature type="domain" description="Rab-GAP TBC" evidence="3">
    <location>
        <begin position="127"/>
        <end position="347"/>
    </location>
</feature>
<feature type="compositionally biased region" description="Low complexity" evidence="2">
    <location>
        <begin position="673"/>
        <end position="713"/>
    </location>
</feature>
<dbReference type="SMART" id="SM00164">
    <property type="entry name" value="TBC"/>
    <property type="match status" value="1"/>
</dbReference>
<feature type="compositionally biased region" description="Basic and acidic residues" evidence="2">
    <location>
        <begin position="614"/>
        <end position="642"/>
    </location>
</feature>
<name>A0ABR1JUH9_9AGAR</name>
<keyword evidence="1" id="KW-0343">GTPase activation</keyword>
<sequence>MVETSKLKNAFDILFHSGHSLSKLRDAALLDRLFPDSDGVEIPGRSISWKLFLIPDEPLRDSADELHPNSLLESLRSFRKQYVDNLSDKMRAPDGSYAEGFVLPGSNAQPKRESRNTDNLERNNPLSLDNDNPWKEWFASLDLRKTILQDVERTFPEIDFFRNIEVQEQLTNVLYVYSVMNPAIGYRQGMHELLAPLYYAVDVDAIADGEPHGIDDPALAEICSRTWVAADAWVLFEAMMRSVSPWYEWREPSDVSEATKAPLSNHVHLNSPGGRFENKPYITPIVQACNNIQSNLLRSVDPALWKHLQSTGIEPQIYGIRWLRLLFTREFGMADAMKLWDGLFACDPSFQLAEWICVAMLIRIRNDLIPSDYTGQLTALLRYPAVPSRSPHVVQLHHTSLLLQQALALQMSPTPPTGVSVVMDNRNQLNIPMEVPEPPPVPSRRKPPQHRTQSSQSRTREGHVRQQGSSSSQQLGLPEMIARGLMERGESLGINKTLMSAVTELRRNIPELSSLVRSAPHTPSAFPLVDEVTPEERPPWEPRSRLEMERDISSLRNMNKRLGESIAWAVDTLLLDETSATDGQSLKKRKQEALEAMSYVRDVLNTGTQTALDEERMFGEEENAKRKAKAQSESDKKVKAAEDPQSTYLVAPKPPAAVSVTSKPKTIGPGFRASSKSFGPSSPPAAASSSPLPSSTSYFSSPPASLPSPSSSSTNARFAPWNYTRSSFGGDSSLPATSLPRPPPPTSGSRPSLVGSGLVNSDLSLKTISSPKEASERPTPKRQVTPDPLGVLK</sequence>
<gene>
    <name evidence="4" type="ORF">VKT23_004041</name>
</gene>
<dbReference type="Gene3D" id="1.10.472.80">
    <property type="entry name" value="Ypt/Rab-GAP domain of gyp1p, domain 3"/>
    <property type="match status" value="1"/>
</dbReference>
<dbReference type="InterPro" id="IPR000195">
    <property type="entry name" value="Rab-GAP-TBC_dom"/>
</dbReference>
<dbReference type="InterPro" id="IPR035969">
    <property type="entry name" value="Rab-GAP_TBC_sf"/>
</dbReference>
<evidence type="ECO:0000313" key="4">
    <source>
        <dbReference type="EMBL" id="KAK7466978.1"/>
    </source>
</evidence>
<proteinExistence type="predicted"/>
<dbReference type="SUPFAM" id="SSF47923">
    <property type="entry name" value="Ypt/Rab-GAP domain of gyp1p"/>
    <property type="match status" value="2"/>
</dbReference>